<proteinExistence type="predicted"/>
<feature type="compositionally biased region" description="Basic and acidic residues" evidence="1">
    <location>
        <begin position="144"/>
        <end position="158"/>
    </location>
</feature>
<keyword evidence="2" id="KW-1185">Reference proteome</keyword>
<feature type="region of interest" description="Disordered" evidence="1">
    <location>
        <begin position="114"/>
        <end position="279"/>
    </location>
</feature>
<protein>
    <submittedName>
        <fullName evidence="3">Glutamic acid-rich protein-like</fullName>
    </submittedName>
</protein>
<feature type="compositionally biased region" description="Basic and acidic residues" evidence="1">
    <location>
        <begin position="191"/>
        <end position="214"/>
    </location>
</feature>
<organism evidence="2 3">
    <name type="scientific">Nicrophorus vespilloides</name>
    <name type="common">Boreal carrion beetle</name>
    <dbReference type="NCBI Taxonomy" id="110193"/>
    <lineage>
        <taxon>Eukaryota</taxon>
        <taxon>Metazoa</taxon>
        <taxon>Ecdysozoa</taxon>
        <taxon>Arthropoda</taxon>
        <taxon>Hexapoda</taxon>
        <taxon>Insecta</taxon>
        <taxon>Pterygota</taxon>
        <taxon>Neoptera</taxon>
        <taxon>Endopterygota</taxon>
        <taxon>Coleoptera</taxon>
        <taxon>Polyphaga</taxon>
        <taxon>Staphyliniformia</taxon>
        <taxon>Silphidae</taxon>
        <taxon>Nicrophorinae</taxon>
        <taxon>Nicrophorus</taxon>
    </lineage>
</organism>
<evidence type="ECO:0000313" key="2">
    <source>
        <dbReference type="Proteomes" id="UP000695000"/>
    </source>
</evidence>
<evidence type="ECO:0000256" key="1">
    <source>
        <dbReference type="SAM" id="MobiDB-lite"/>
    </source>
</evidence>
<reference evidence="3" key="1">
    <citation type="submission" date="2025-08" db="UniProtKB">
        <authorList>
            <consortium name="RefSeq"/>
        </authorList>
    </citation>
    <scope>IDENTIFICATION</scope>
    <source>
        <tissue evidence="3">Whole Larva</tissue>
    </source>
</reference>
<gene>
    <name evidence="3" type="primary">LOC108563837</name>
</gene>
<dbReference type="RefSeq" id="XP_017778121.1">
    <property type="nucleotide sequence ID" value="XM_017922632.1"/>
</dbReference>
<feature type="compositionally biased region" description="Basic and acidic residues" evidence="1">
    <location>
        <begin position="114"/>
        <end position="136"/>
    </location>
</feature>
<feature type="compositionally biased region" description="Basic and acidic residues" evidence="1">
    <location>
        <begin position="165"/>
        <end position="174"/>
    </location>
</feature>
<feature type="compositionally biased region" description="Basic and acidic residues" evidence="1">
    <location>
        <begin position="250"/>
        <end position="264"/>
    </location>
</feature>
<dbReference type="GeneID" id="108563837"/>
<name>A0ABM1MU71_NICVS</name>
<sequence length="279" mass="32298">MVLSFKKGKFLFRRKVKKPVEKPPVKAESIVCLRYVQFDEFDTNYVIKSTQKSETIVPVAVAAPENVISRINSRSLESVSTEEYYDEEELTQLQKTTAEVESKVKFAPEEEYDKNNVEQRKTDKTVRIETDKREEVSIETVADVSKKQETEPKEEKPIKSILKKGTTEESEKKSTLIFMTENHDEDDEEKEEHPLFDDGKKEDEVDEKPLKKFNQENVYNKTTDEDQEEEEKEYSSNAASIFFDDDEPEPTERVRKIDLKRQDDDVVDDAASVGSQTSA</sequence>
<evidence type="ECO:0000313" key="3">
    <source>
        <dbReference type="RefSeq" id="XP_017778121.1"/>
    </source>
</evidence>
<dbReference type="Proteomes" id="UP000695000">
    <property type="component" value="Unplaced"/>
</dbReference>
<accession>A0ABM1MU71</accession>